<evidence type="ECO:0000313" key="1">
    <source>
        <dbReference type="EMBL" id="MBP2387925.1"/>
    </source>
</evidence>
<protein>
    <submittedName>
        <fullName evidence="1">ABC-type glycerol-3-phosphate transport system substrate-binding protein</fullName>
    </submittedName>
</protein>
<proteinExistence type="predicted"/>
<keyword evidence="2" id="KW-1185">Reference proteome</keyword>
<dbReference type="PANTHER" id="PTHR43649:SF12">
    <property type="entry name" value="DIACETYLCHITOBIOSE BINDING PROTEIN DASA"/>
    <property type="match status" value="1"/>
</dbReference>
<dbReference type="InterPro" id="IPR006059">
    <property type="entry name" value="SBP"/>
</dbReference>
<dbReference type="PANTHER" id="PTHR43649">
    <property type="entry name" value="ARABINOSE-BINDING PROTEIN-RELATED"/>
    <property type="match status" value="1"/>
</dbReference>
<dbReference type="Proteomes" id="UP001296993">
    <property type="component" value="Unassembled WGS sequence"/>
</dbReference>
<sequence>MKAGMESEHATLRNLKKRLVNGDIGRRGFLAGAMGLSASVLLSACAGGTASNAGSPGKTSNVIPLYTVENDPATLAFYNLTIENFKKDFPDMDVKVTVYADANQLQYLTTAFQNKVDVGIFSPAVSSFPDFARAGHLSNLDDLIQEIGADDFMDGTRIIVDGHDVAMPLQSNSSLVYYRKDLLEGAGLTVPKTFDEYYNAIETLHGKDGIAGMAMAVGPTPQLPLQFFAPYIYQSGHDYFDREGNVTFNNPDVLGAVEKFVSVMKFAPKSMHNAAFGDIVSAYTAGQAAFATFPGRMGAVIAERDPELAAKTGVMRIPAGDFMTGDLHFGSSQQYAIYSKTANPEMAREFLKRLTTGPDALAFAKTVPGHLLPPLKSVMAEFKKELATPKEEFFKKHGDWVQTFMDCAPNSMTASVSMGAVVDGKYEKRITNLAPFGSQIWAAPAVDGVMFQEILLENRNTKEAWQDAGKKMQDIVDSFRKSNPSWKPEII</sequence>
<dbReference type="Gene3D" id="3.40.190.10">
    <property type="entry name" value="Periplasmic binding protein-like II"/>
    <property type="match status" value="1"/>
</dbReference>
<dbReference type="RefSeq" id="WP_210000566.1">
    <property type="nucleotide sequence ID" value="NZ_BAAAJY010000001.1"/>
</dbReference>
<gene>
    <name evidence="1" type="ORF">JOF47_003436</name>
</gene>
<dbReference type="PROSITE" id="PS51318">
    <property type="entry name" value="TAT"/>
    <property type="match status" value="1"/>
</dbReference>
<dbReference type="SUPFAM" id="SSF53850">
    <property type="entry name" value="Periplasmic binding protein-like II"/>
    <property type="match status" value="1"/>
</dbReference>
<organism evidence="1 2">
    <name type="scientific">Paeniglutamicibacter kerguelensis</name>
    <dbReference type="NCBI Taxonomy" id="254788"/>
    <lineage>
        <taxon>Bacteria</taxon>
        <taxon>Bacillati</taxon>
        <taxon>Actinomycetota</taxon>
        <taxon>Actinomycetes</taxon>
        <taxon>Micrococcales</taxon>
        <taxon>Micrococcaceae</taxon>
        <taxon>Paeniglutamicibacter</taxon>
    </lineage>
</organism>
<reference evidence="1 2" key="1">
    <citation type="submission" date="2021-03" db="EMBL/GenBank/DDBJ databases">
        <title>Sequencing the genomes of 1000 actinobacteria strains.</title>
        <authorList>
            <person name="Klenk H.-P."/>
        </authorList>
    </citation>
    <scope>NUCLEOTIDE SEQUENCE [LARGE SCALE GENOMIC DNA]</scope>
    <source>
        <strain evidence="1 2">DSM 15797</strain>
    </source>
</reference>
<dbReference type="InterPro" id="IPR006311">
    <property type="entry name" value="TAT_signal"/>
</dbReference>
<evidence type="ECO:0000313" key="2">
    <source>
        <dbReference type="Proteomes" id="UP001296993"/>
    </source>
</evidence>
<dbReference type="InterPro" id="IPR050490">
    <property type="entry name" value="Bact_solute-bd_prot1"/>
</dbReference>
<dbReference type="Pfam" id="PF01547">
    <property type="entry name" value="SBP_bac_1"/>
    <property type="match status" value="1"/>
</dbReference>
<accession>A0ABS4XHM0</accession>
<name>A0ABS4XHM0_9MICC</name>
<dbReference type="EMBL" id="JAGIOF010000001">
    <property type="protein sequence ID" value="MBP2387925.1"/>
    <property type="molecule type" value="Genomic_DNA"/>
</dbReference>
<comment type="caution">
    <text evidence="1">The sequence shown here is derived from an EMBL/GenBank/DDBJ whole genome shotgun (WGS) entry which is preliminary data.</text>
</comment>